<proteinExistence type="predicted"/>
<name>T0G6H6_9SPHN</name>
<dbReference type="InterPro" id="IPR050256">
    <property type="entry name" value="Glycosyltransferase_2"/>
</dbReference>
<comment type="caution">
    <text evidence="3">The sequence shown here is derived from an EMBL/GenBank/DDBJ whole genome shotgun (WGS) entry which is preliminary data.</text>
</comment>
<dbReference type="PANTHER" id="PTHR48090">
    <property type="entry name" value="UNDECAPRENYL-PHOSPHATE 4-DEOXY-4-FORMAMIDO-L-ARABINOSE TRANSFERASE-RELATED"/>
    <property type="match status" value="1"/>
</dbReference>
<feature type="domain" description="Glycosyltransferase 2-like" evidence="2">
    <location>
        <begin position="29"/>
        <end position="187"/>
    </location>
</feature>
<dbReference type="Pfam" id="PF00535">
    <property type="entry name" value="Glycos_transf_2"/>
    <property type="match status" value="1"/>
</dbReference>
<dbReference type="InterPro" id="IPR001173">
    <property type="entry name" value="Glyco_trans_2-like"/>
</dbReference>
<dbReference type="InterPro" id="IPR029044">
    <property type="entry name" value="Nucleotide-diphossugar_trans"/>
</dbReference>
<dbReference type="PATRIC" id="fig|1329909.3.peg.3856"/>
<dbReference type="Proteomes" id="UP000015525">
    <property type="component" value="Unassembled WGS sequence"/>
</dbReference>
<dbReference type="AlphaFoldDB" id="T0G6H6"/>
<feature type="transmembrane region" description="Helical" evidence="1">
    <location>
        <begin position="256"/>
        <end position="278"/>
    </location>
</feature>
<reference evidence="3 4" key="1">
    <citation type="journal article" date="2013" name="Genome Announc.">
        <title>Draft Genome Sequence of Sphingobium quisquiliarum Strain P25T, a Novel Hexachlorocyclohexane (HCH)-Degrading Bacterium Isolated from an HCH Dumpsite.</title>
        <authorList>
            <person name="Kumar Singh A."/>
            <person name="Sangwan N."/>
            <person name="Sharma A."/>
            <person name="Gupta V."/>
            <person name="Khurana J.P."/>
            <person name="Lal R."/>
        </authorList>
    </citation>
    <scope>NUCLEOTIDE SEQUENCE [LARGE SCALE GENOMIC DNA]</scope>
    <source>
        <strain evidence="3 4">P25</strain>
    </source>
</reference>
<dbReference type="EMBL" id="ATHO01000167">
    <property type="protein sequence ID" value="EQA99320.1"/>
    <property type="molecule type" value="Genomic_DNA"/>
</dbReference>
<keyword evidence="1" id="KW-0812">Transmembrane</keyword>
<keyword evidence="1" id="KW-0472">Membrane</keyword>
<evidence type="ECO:0000313" key="3">
    <source>
        <dbReference type="EMBL" id="EQA99320.1"/>
    </source>
</evidence>
<protein>
    <recommendedName>
        <fullName evidence="2">Glycosyltransferase 2-like domain-containing protein</fullName>
    </recommendedName>
</protein>
<evidence type="ECO:0000259" key="2">
    <source>
        <dbReference type="Pfam" id="PF00535"/>
    </source>
</evidence>
<feature type="transmembrane region" description="Helical" evidence="1">
    <location>
        <begin position="290"/>
        <end position="310"/>
    </location>
</feature>
<dbReference type="Gene3D" id="3.90.550.10">
    <property type="entry name" value="Spore Coat Polysaccharide Biosynthesis Protein SpsA, Chain A"/>
    <property type="match status" value="1"/>
</dbReference>
<dbReference type="CDD" id="cd04179">
    <property type="entry name" value="DPM_DPG-synthase_like"/>
    <property type="match status" value="1"/>
</dbReference>
<keyword evidence="4" id="KW-1185">Reference proteome</keyword>
<accession>T0G6H6</accession>
<gene>
    <name evidence="3" type="ORF">L288_20020</name>
</gene>
<sequence>MRLRAIFNPASGFNRQKHERNAMKLIIQIPCLNEEESLPTALAALPRHIPGVGKVEWLIINDGSTDRTVEVARELGVDHIVDLPINRGLAYAFMAGLKRCLAEGADIIVNTDADNQYNADDIPALIQPILQRRAEMVIGDRPISTIAHFSWVKRKLQHLGTSVVRWVSKADIHDAPSGFRAISRTAALEINIFDGYTYTLESIIQAGLSNIPITSVPIRVNGETRPSRLLRSMHNYILRSIRSILRSFFIYKPWMTFFYLSLAPLLIGGGLVIRWMILFAGGTERAHVPSLVAAAGLLLLAGLMWIAGLLGEQLLINRRMLHDLQLRLRDTRTASFDVMKDGSAL</sequence>
<keyword evidence="1" id="KW-1133">Transmembrane helix</keyword>
<evidence type="ECO:0000256" key="1">
    <source>
        <dbReference type="SAM" id="Phobius"/>
    </source>
</evidence>
<evidence type="ECO:0000313" key="4">
    <source>
        <dbReference type="Proteomes" id="UP000015525"/>
    </source>
</evidence>
<dbReference type="PANTHER" id="PTHR48090:SF6">
    <property type="entry name" value="SLR5056 PROTEIN"/>
    <property type="match status" value="1"/>
</dbReference>
<organism evidence="3 4">
    <name type="scientific">Sphingobium quisquiliarum P25</name>
    <dbReference type="NCBI Taxonomy" id="1329909"/>
    <lineage>
        <taxon>Bacteria</taxon>
        <taxon>Pseudomonadati</taxon>
        <taxon>Pseudomonadota</taxon>
        <taxon>Alphaproteobacteria</taxon>
        <taxon>Sphingomonadales</taxon>
        <taxon>Sphingomonadaceae</taxon>
        <taxon>Sphingobium</taxon>
    </lineage>
</organism>
<dbReference type="SUPFAM" id="SSF53448">
    <property type="entry name" value="Nucleotide-diphospho-sugar transferases"/>
    <property type="match status" value="1"/>
</dbReference>